<feature type="region of interest" description="Disordered" evidence="1">
    <location>
        <begin position="20"/>
        <end position="39"/>
    </location>
</feature>
<feature type="domain" description="Superoxide dismutase copper/zinc binding" evidence="2">
    <location>
        <begin position="1"/>
        <end position="108"/>
    </location>
</feature>
<accession>V4AXC6</accession>
<dbReference type="EMBL" id="KB201262">
    <property type="protein sequence ID" value="ESO98226.1"/>
    <property type="molecule type" value="Genomic_DNA"/>
</dbReference>
<dbReference type="OrthoDB" id="2015551at2759"/>
<dbReference type="Gene3D" id="2.60.40.200">
    <property type="entry name" value="Superoxide dismutase, copper/zinc binding domain"/>
    <property type="match status" value="1"/>
</dbReference>
<dbReference type="CTD" id="20252323"/>
<dbReference type="GeneID" id="20252323"/>
<name>V4AXC6_LOTGI</name>
<organism evidence="3 4">
    <name type="scientific">Lottia gigantea</name>
    <name type="common">Giant owl limpet</name>
    <dbReference type="NCBI Taxonomy" id="225164"/>
    <lineage>
        <taxon>Eukaryota</taxon>
        <taxon>Metazoa</taxon>
        <taxon>Spiralia</taxon>
        <taxon>Lophotrochozoa</taxon>
        <taxon>Mollusca</taxon>
        <taxon>Gastropoda</taxon>
        <taxon>Patellogastropoda</taxon>
        <taxon>Lottioidea</taxon>
        <taxon>Lottiidae</taxon>
        <taxon>Lottia</taxon>
    </lineage>
</organism>
<dbReference type="PROSITE" id="PS00332">
    <property type="entry name" value="SOD_CU_ZN_2"/>
    <property type="match status" value="1"/>
</dbReference>
<proteinExistence type="predicted"/>
<dbReference type="Pfam" id="PF00080">
    <property type="entry name" value="Sod_Cu"/>
    <property type="match status" value="1"/>
</dbReference>
<evidence type="ECO:0000259" key="2">
    <source>
        <dbReference type="Pfam" id="PF00080"/>
    </source>
</evidence>
<dbReference type="GO" id="GO:0006801">
    <property type="term" value="P:superoxide metabolic process"/>
    <property type="evidence" value="ECO:0007669"/>
    <property type="project" value="InterPro"/>
</dbReference>
<feature type="non-terminal residue" evidence="3">
    <location>
        <position position="111"/>
    </location>
</feature>
<keyword evidence="4" id="KW-1185">Reference proteome</keyword>
<dbReference type="PRINTS" id="PR00068">
    <property type="entry name" value="CUZNDISMTASE"/>
</dbReference>
<protein>
    <recommendedName>
        <fullName evidence="2">Superoxide dismutase copper/zinc binding domain-containing protein</fullName>
    </recommendedName>
</protein>
<dbReference type="STRING" id="225164.V4AXC6"/>
<dbReference type="InterPro" id="IPR036423">
    <property type="entry name" value="SOD-like_Cu/Zn_dom_sf"/>
</dbReference>
<reference evidence="3 4" key="1">
    <citation type="journal article" date="2013" name="Nature">
        <title>Insights into bilaterian evolution from three spiralian genomes.</title>
        <authorList>
            <person name="Simakov O."/>
            <person name="Marletaz F."/>
            <person name="Cho S.J."/>
            <person name="Edsinger-Gonzales E."/>
            <person name="Havlak P."/>
            <person name="Hellsten U."/>
            <person name="Kuo D.H."/>
            <person name="Larsson T."/>
            <person name="Lv J."/>
            <person name="Arendt D."/>
            <person name="Savage R."/>
            <person name="Osoegawa K."/>
            <person name="de Jong P."/>
            <person name="Grimwood J."/>
            <person name="Chapman J.A."/>
            <person name="Shapiro H."/>
            <person name="Aerts A."/>
            <person name="Otillar R.P."/>
            <person name="Terry A.Y."/>
            <person name="Boore J.L."/>
            <person name="Grigoriev I.V."/>
            <person name="Lindberg D.R."/>
            <person name="Seaver E.C."/>
            <person name="Weisblat D.A."/>
            <person name="Putnam N.H."/>
            <person name="Rokhsar D.S."/>
        </authorList>
    </citation>
    <scope>NUCLEOTIDE SEQUENCE [LARGE SCALE GENOMIC DNA]</scope>
</reference>
<gene>
    <name evidence="3" type="ORF">LOTGIDRAFT_78111</name>
</gene>
<dbReference type="InterPro" id="IPR024134">
    <property type="entry name" value="SOD_Cu/Zn_/chaperone"/>
</dbReference>
<feature type="non-terminal residue" evidence="3">
    <location>
        <position position="1"/>
    </location>
</feature>
<dbReference type="AlphaFoldDB" id="V4AXC6"/>
<evidence type="ECO:0000313" key="4">
    <source>
        <dbReference type="Proteomes" id="UP000030746"/>
    </source>
</evidence>
<dbReference type="InterPro" id="IPR018152">
    <property type="entry name" value="SOD_Cu/Zn_BS"/>
</dbReference>
<dbReference type="PANTHER" id="PTHR10003">
    <property type="entry name" value="SUPEROXIDE DISMUTASE CU-ZN -RELATED"/>
    <property type="match status" value="1"/>
</dbReference>
<dbReference type="SUPFAM" id="SSF49329">
    <property type="entry name" value="Cu,Zn superoxide dismutase-like"/>
    <property type="match status" value="1"/>
</dbReference>
<evidence type="ECO:0000256" key="1">
    <source>
        <dbReference type="SAM" id="MobiDB-lite"/>
    </source>
</evidence>
<dbReference type="Proteomes" id="UP000030746">
    <property type="component" value="Unassembled WGS sequence"/>
</dbReference>
<dbReference type="InterPro" id="IPR001424">
    <property type="entry name" value="SOD_Cu_Zn_dom"/>
</dbReference>
<sequence>KHGFHIHQLGDITNGCDPTGGHYNPFSGQHGGPDTQDRHYGDLGNLEEDNYGNIKTILTDKVATLTGTYSINGRSMVLHSREDDLGRGGNTGSLSSGNAGSRMGCCVIGYS</sequence>
<evidence type="ECO:0000313" key="3">
    <source>
        <dbReference type="EMBL" id="ESO98226.1"/>
    </source>
</evidence>
<dbReference type="CDD" id="cd00305">
    <property type="entry name" value="Cu-Zn_Superoxide_Dismutase"/>
    <property type="match status" value="1"/>
</dbReference>
<dbReference type="KEGG" id="lgi:LOTGIDRAFT_78111"/>
<dbReference type="GO" id="GO:0005507">
    <property type="term" value="F:copper ion binding"/>
    <property type="evidence" value="ECO:0007669"/>
    <property type="project" value="InterPro"/>
</dbReference>
<dbReference type="PROSITE" id="PS00087">
    <property type="entry name" value="SOD_CU_ZN_1"/>
    <property type="match status" value="1"/>
</dbReference>
<dbReference type="HOGENOM" id="CLU_056632_4_2_1"/>
<dbReference type="OMA" id="CGIILET"/>
<dbReference type="RefSeq" id="XP_009050873.1">
    <property type="nucleotide sequence ID" value="XM_009052625.1"/>
</dbReference>